<dbReference type="AlphaFoldDB" id="A0A1J4JIY3"/>
<evidence type="ECO:0000256" key="1">
    <source>
        <dbReference type="SAM" id="MobiDB-lite"/>
    </source>
</evidence>
<accession>A0A1J4JIY3</accession>
<dbReference type="OrthoDB" id="10616212at2759"/>
<proteinExistence type="predicted"/>
<dbReference type="EMBL" id="MLAK01001024">
    <property type="protein sequence ID" value="OHS99106.1"/>
    <property type="molecule type" value="Genomic_DNA"/>
</dbReference>
<evidence type="ECO:0000313" key="2">
    <source>
        <dbReference type="EMBL" id="OHS99106.1"/>
    </source>
</evidence>
<name>A0A1J4JIY3_9EUKA</name>
<dbReference type="VEuPathDB" id="TrichDB:TRFO_34555"/>
<evidence type="ECO:0000313" key="3">
    <source>
        <dbReference type="Proteomes" id="UP000179807"/>
    </source>
</evidence>
<feature type="region of interest" description="Disordered" evidence="1">
    <location>
        <begin position="361"/>
        <end position="412"/>
    </location>
</feature>
<dbReference type="Proteomes" id="UP000179807">
    <property type="component" value="Unassembled WGS sequence"/>
</dbReference>
<sequence>MFQPTIFIRVPEEMAQIIAQTMAETCPKEITAVFNDTPQMVVPFKAHIITNQGPQKLDSIVNAPHLLLYFFTCAEKNDFIKSVKPNYMNFYKANRRDYAPIFPVYINNSKTIKGKSIFFNQGIYSFLQTELGNVQTIEIKANGKPKKENFDHIWPVFVSSIVQSIATRITILRNLINKQPLSVDTFRHSIRLAILYDHVSCYQKVIETADVTDKLIIKHYKMFKFVNPRSLNYRFDFCIGADSISTRIFSEDPTEYDLRFLLLKRRIQAMVCSEDTIGAIDAAFTFLLSVADRIRREKNISEYGYSLWMTQALNDLQLQCAKEKEMGHTVPVNHYTAILEWYTKILPRMHKLYMKRATASSNASSSSPISPSFSTDNSPLSALSGETDEQSSKPLPQPEKPEKQTRSSSVRKNSGDFALLEKILSTDERFNEEMEKGLSTLINLYMGCGYSRNAAITMNKIRQYQEDSSRYLTASAITITKKGYSHLFDNISEELLNSIPFEERISSCCRVLSDKRSRDREVAAKVLSSILTDPSPKKIRVSMNIPLTLEIANDSDFSCVETEQTNLKIKFKCEFPGEIKAKRILVGMQNWRFTKIMYFEAQDVTISDGTIITVSNTFWKAGAYVLYNVKFINGESILNIILPPTKELIHVDPRPLPVDFEIEMPDFLLPRRWQLALLRITVARPVETLEFKVNGLSYRPAPLRNKNKEVVEPENGLTYSNVDAGTHELYLPIQPLVSGSLKIEASANKTSVSREVRYKVSEFLEMKVIYRLATKVAQLSASVKSNSNLTITAIDFYGKENEKIECESIGLPAVVSNSTTTALFILKSEPEVANVWVKQMGLKEFSLRLNVEQLNDEVLINQTKDEHMIQSPLTTIAPIGFAL</sequence>
<dbReference type="GeneID" id="94844429"/>
<reference evidence="2" key="1">
    <citation type="submission" date="2016-10" db="EMBL/GenBank/DDBJ databases">
        <authorList>
            <person name="Benchimol M."/>
            <person name="Almeida L.G."/>
            <person name="Vasconcelos A.T."/>
            <person name="Perreira-Neves A."/>
            <person name="Rosa I.A."/>
            <person name="Tasca T."/>
            <person name="Bogo M.R."/>
            <person name="de Souza W."/>
        </authorList>
    </citation>
    <scope>NUCLEOTIDE SEQUENCE [LARGE SCALE GENOMIC DNA]</scope>
    <source>
        <strain evidence="2">K</strain>
    </source>
</reference>
<gene>
    <name evidence="2" type="ORF">TRFO_34555</name>
</gene>
<feature type="compositionally biased region" description="Low complexity" evidence="1">
    <location>
        <begin position="361"/>
        <end position="378"/>
    </location>
</feature>
<comment type="caution">
    <text evidence="2">The sequence shown here is derived from an EMBL/GenBank/DDBJ whole genome shotgun (WGS) entry which is preliminary data.</text>
</comment>
<keyword evidence="3" id="KW-1185">Reference proteome</keyword>
<dbReference type="RefSeq" id="XP_068352243.1">
    <property type="nucleotide sequence ID" value="XM_068509725.1"/>
</dbReference>
<protein>
    <submittedName>
        <fullName evidence="2">Uncharacterized protein</fullName>
    </submittedName>
</protein>
<organism evidence="2 3">
    <name type="scientific">Tritrichomonas foetus</name>
    <dbReference type="NCBI Taxonomy" id="1144522"/>
    <lineage>
        <taxon>Eukaryota</taxon>
        <taxon>Metamonada</taxon>
        <taxon>Parabasalia</taxon>
        <taxon>Tritrichomonadida</taxon>
        <taxon>Tritrichomonadidae</taxon>
        <taxon>Tritrichomonas</taxon>
    </lineage>
</organism>